<name>A0A6G7YCX6_9ACTN</name>
<dbReference type="EMBL" id="CP049866">
    <property type="protein sequence ID" value="QIK74526.1"/>
    <property type="molecule type" value="Genomic_DNA"/>
</dbReference>
<protein>
    <recommendedName>
        <fullName evidence="4">DUF4232 domain-containing protein</fullName>
    </recommendedName>
</protein>
<keyword evidence="3" id="KW-1185">Reference proteome</keyword>
<feature type="region of interest" description="Disordered" evidence="1">
    <location>
        <begin position="41"/>
        <end position="96"/>
    </location>
</feature>
<gene>
    <name evidence="2" type="ORF">G7071_02845</name>
</gene>
<evidence type="ECO:0000313" key="3">
    <source>
        <dbReference type="Proteomes" id="UP000502035"/>
    </source>
</evidence>
<evidence type="ECO:0000313" key="2">
    <source>
        <dbReference type="EMBL" id="QIK74526.1"/>
    </source>
</evidence>
<dbReference type="AlphaFoldDB" id="A0A6G7YCX6"/>
<sequence>MPSPPLKPRGPLPPRVYWTRRLVLLAMALVLVIGVAKLLGSSSDASDPSSEEKAVTAGASTTSPATQTAAPRVKKKRKKQTPTEPPLAEPTGPCANSDIVATPVVAEAYGDTDVAITLNLRALETPACTWTVSAETLTVSITSGDDFIWGSRHCPTSIPVQDVVVRQAVDAPVQVVWPGARRSDEDCSTNTDWALPGFYHVEAAALGGEPTDVQFELVVRPSEVITKTVTPKPRPQSKKSARDTTPAPGESDTAHTPGEQGGGNSEG</sequence>
<dbReference type="KEGG" id="npi:G7071_02845"/>
<dbReference type="Proteomes" id="UP000502035">
    <property type="component" value="Chromosome"/>
</dbReference>
<feature type="region of interest" description="Disordered" evidence="1">
    <location>
        <begin position="225"/>
        <end position="267"/>
    </location>
</feature>
<evidence type="ECO:0000256" key="1">
    <source>
        <dbReference type="SAM" id="MobiDB-lite"/>
    </source>
</evidence>
<evidence type="ECO:0008006" key="4">
    <source>
        <dbReference type="Google" id="ProtNLM"/>
    </source>
</evidence>
<reference evidence="2 3" key="1">
    <citation type="submission" date="2020-03" db="EMBL/GenBank/DDBJ databases">
        <title>Nocardioides sp. nov., isolated from fish.</title>
        <authorList>
            <person name="Hyun D.-W."/>
            <person name="Bae J.-W."/>
        </authorList>
    </citation>
    <scope>NUCLEOTIDE SEQUENCE [LARGE SCALE GENOMIC DNA]</scope>
    <source>
        <strain evidence="2 3">HDW12A</strain>
    </source>
</reference>
<accession>A0A6G7YCX6</accession>
<organism evidence="2 3">
    <name type="scientific">Nocardioides piscis</name>
    <dbReference type="NCBI Taxonomy" id="2714938"/>
    <lineage>
        <taxon>Bacteria</taxon>
        <taxon>Bacillati</taxon>
        <taxon>Actinomycetota</taxon>
        <taxon>Actinomycetes</taxon>
        <taxon>Propionibacteriales</taxon>
        <taxon>Nocardioidaceae</taxon>
        <taxon>Nocardioides</taxon>
    </lineage>
</organism>
<feature type="compositionally biased region" description="Low complexity" evidence="1">
    <location>
        <begin position="56"/>
        <end position="71"/>
    </location>
</feature>
<proteinExistence type="predicted"/>
<dbReference type="RefSeq" id="WP_166314672.1">
    <property type="nucleotide sequence ID" value="NZ_CP049866.1"/>
</dbReference>